<feature type="region of interest" description="Disordered" evidence="1">
    <location>
        <begin position="195"/>
        <end position="214"/>
    </location>
</feature>
<proteinExistence type="predicted"/>
<feature type="region of interest" description="Disordered" evidence="1">
    <location>
        <begin position="82"/>
        <end position="122"/>
    </location>
</feature>
<dbReference type="HOGENOM" id="CLU_473325_0_0_1"/>
<organism evidence="2 3">
    <name type="scientific">Mixia osmundae (strain CBS 9802 / IAM 14324 / JCM 22182 / KY 12970)</name>
    <dbReference type="NCBI Taxonomy" id="764103"/>
    <lineage>
        <taxon>Eukaryota</taxon>
        <taxon>Fungi</taxon>
        <taxon>Dikarya</taxon>
        <taxon>Basidiomycota</taxon>
        <taxon>Pucciniomycotina</taxon>
        <taxon>Mixiomycetes</taxon>
        <taxon>Mixiales</taxon>
        <taxon>Mixiaceae</taxon>
        <taxon>Mixia</taxon>
    </lineage>
</organism>
<comment type="caution">
    <text evidence="2">The sequence shown here is derived from an EMBL/GenBank/DDBJ whole genome shotgun (WGS) entry which is preliminary data.</text>
</comment>
<accession>G7E6F7</accession>
<keyword evidence="3" id="KW-1185">Reference proteome</keyword>
<feature type="region of interest" description="Disordered" evidence="1">
    <location>
        <begin position="1"/>
        <end position="46"/>
    </location>
</feature>
<evidence type="ECO:0000313" key="3">
    <source>
        <dbReference type="Proteomes" id="UP000009131"/>
    </source>
</evidence>
<feature type="compositionally biased region" description="Basic residues" evidence="1">
    <location>
        <begin position="545"/>
        <end position="559"/>
    </location>
</feature>
<feature type="region of interest" description="Disordered" evidence="1">
    <location>
        <begin position="520"/>
        <end position="576"/>
    </location>
</feature>
<reference evidence="2 3" key="2">
    <citation type="journal article" date="2012" name="Open Biol.">
        <title>Characteristics of nucleosomes and linker DNA regions on the genome of the basidiomycete Mixia osmundae revealed by mono- and dinucleosome mapping.</title>
        <authorList>
            <person name="Nishida H."/>
            <person name="Kondo S."/>
            <person name="Matsumoto T."/>
            <person name="Suzuki Y."/>
            <person name="Yoshikawa H."/>
            <person name="Taylor T.D."/>
            <person name="Sugiyama J."/>
        </authorList>
    </citation>
    <scope>NUCLEOTIDE SEQUENCE [LARGE SCALE GENOMIC DNA]</scope>
    <source>
        <strain evidence="3">CBS 9802 / IAM 14324 / JCM 22182 / KY 12970</strain>
    </source>
</reference>
<feature type="compositionally biased region" description="Polar residues" evidence="1">
    <location>
        <begin position="197"/>
        <end position="211"/>
    </location>
</feature>
<feature type="compositionally biased region" description="Low complexity" evidence="1">
    <location>
        <begin position="92"/>
        <end position="122"/>
    </location>
</feature>
<dbReference type="EMBL" id="BABT02000152">
    <property type="protein sequence ID" value="GAA98417.1"/>
    <property type="molecule type" value="Genomic_DNA"/>
</dbReference>
<evidence type="ECO:0000256" key="1">
    <source>
        <dbReference type="SAM" id="MobiDB-lite"/>
    </source>
</evidence>
<reference evidence="2 3" key="1">
    <citation type="journal article" date="2011" name="J. Gen. Appl. Microbiol.">
        <title>Draft genome sequencing of the enigmatic basidiomycete Mixia osmundae.</title>
        <authorList>
            <person name="Nishida H."/>
            <person name="Nagatsuka Y."/>
            <person name="Sugiyama J."/>
        </authorList>
    </citation>
    <scope>NUCLEOTIDE SEQUENCE [LARGE SCALE GENOMIC DNA]</scope>
    <source>
        <strain evidence="3">CBS 9802 / IAM 14324 / JCM 22182 / KY 12970</strain>
    </source>
</reference>
<sequence length="576" mass="62374">MGRSTSLPSSSIRSTVDSEPDSDDSEGASDCDVTSSRSPGWLVSPSLRARRTAVSRSLDHSTPLCLSRRQSLRLATPDLYNEQTHTPRERSGSPSVSPTSTGSLRRLSLASSTSSAASDTLRSRASTLVNCSQAIVWTGKPFAAVGLFEEPMLSSSPPKRVTSPLSAQDPHLQERTKKLKIAHRSIRSPLLLRPPRTSVQASPSGTAQTDVSAARPVSTITNSDTDSWPGLPSLPGADLETKGTTPEWLISSLVRDTPASRLAPAEWRWVGDGYQWLPNASENRSKTHLEVEFARLCKTGATDLSTVTSRRMCASPASIDSEGDCFDEENVTQTLADLHGRRWSEPVGLSMGIPLERRRMQQLPLRHRAASAENLERPPVRTVEEIITLTRSHPPPESTGSLKAQLLSLLRAKTSDGSSPQSRGVAVSHGTGLRMRKWVARNAWSRRLTPQLKANTVLATDRVGETRAAVESLLSLSPDSSSSTRSVERSVPYMPERALLANAAGQAVLPSVVAADELATKPARRPSLSARSHSMPELGKERSHSIKRLTSRFGWRSRRVDKSPPSPSGHEASCQA</sequence>
<protein>
    <submittedName>
        <fullName evidence="2">Uncharacterized protein</fullName>
    </submittedName>
</protein>
<name>G7E6F7_MIXOS</name>
<feature type="compositionally biased region" description="Low complexity" evidence="1">
    <location>
        <begin position="1"/>
        <end position="15"/>
    </location>
</feature>
<dbReference type="InParanoid" id="G7E6F7"/>
<gene>
    <name evidence="2" type="primary">Mo05103</name>
    <name evidence="2" type="ORF">E5Q_05103</name>
</gene>
<feature type="compositionally biased region" description="Acidic residues" evidence="1">
    <location>
        <begin position="18"/>
        <end position="29"/>
    </location>
</feature>
<dbReference type="AlphaFoldDB" id="G7E6F7"/>
<dbReference type="RefSeq" id="XP_014568390.1">
    <property type="nucleotide sequence ID" value="XM_014712904.1"/>
</dbReference>
<evidence type="ECO:0000313" key="2">
    <source>
        <dbReference type="EMBL" id="GAA98417.1"/>
    </source>
</evidence>
<dbReference type="Proteomes" id="UP000009131">
    <property type="component" value="Unassembled WGS sequence"/>
</dbReference>